<evidence type="ECO:0000256" key="3">
    <source>
        <dbReference type="ARBA" id="ARBA00023015"/>
    </source>
</evidence>
<dbReference type="PANTHER" id="PTHR32071:SF57">
    <property type="entry name" value="C4-DICARBOXYLATE TRANSPORT TRANSCRIPTIONAL REGULATORY PROTEIN DCTD"/>
    <property type="match status" value="1"/>
</dbReference>
<dbReference type="Gene3D" id="3.40.50.300">
    <property type="entry name" value="P-loop containing nucleotide triphosphate hydrolases"/>
    <property type="match status" value="1"/>
</dbReference>
<dbReference type="InterPro" id="IPR009057">
    <property type="entry name" value="Homeodomain-like_sf"/>
</dbReference>
<dbReference type="SUPFAM" id="SSF46689">
    <property type="entry name" value="Homeodomain-like"/>
    <property type="match status" value="1"/>
</dbReference>
<evidence type="ECO:0000256" key="5">
    <source>
        <dbReference type="ARBA" id="ARBA00023163"/>
    </source>
</evidence>
<protein>
    <submittedName>
        <fullName evidence="8">PAS domain S-box-containing protein</fullName>
    </submittedName>
</protein>
<dbReference type="SMART" id="SM00382">
    <property type="entry name" value="AAA"/>
    <property type="match status" value="1"/>
</dbReference>
<dbReference type="PROSITE" id="PS00688">
    <property type="entry name" value="SIGMA54_INTERACT_3"/>
    <property type="match status" value="1"/>
</dbReference>
<dbReference type="SUPFAM" id="SSF55785">
    <property type="entry name" value="PYP-like sensor domain (PAS domain)"/>
    <property type="match status" value="1"/>
</dbReference>
<dbReference type="InterPro" id="IPR025943">
    <property type="entry name" value="Sigma_54_int_dom_ATP-bd_2"/>
</dbReference>
<evidence type="ECO:0000256" key="4">
    <source>
        <dbReference type="ARBA" id="ARBA00023125"/>
    </source>
</evidence>
<dbReference type="Pfam" id="PF00158">
    <property type="entry name" value="Sigma54_activat"/>
    <property type="match status" value="1"/>
</dbReference>
<accession>A0ABS4G7Z4</accession>
<evidence type="ECO:0000259" key="6">
    <source>
        <dbReference type="PROSITE" id="PS50045"/>
    </source>
</evidence>
<evidence type="ECO:0000313" key="9">
    <source>
        <dbReference type="Proteomes" id="UP001519271"/>
    </source>
</evidence>
<dbReference type="Pfam" id="PF02954">
    <property type="entry name" value="HTH_8"/>
    <property type="match status" value="1"/>
</dbReference>
<dbReference type="SUPFAM" id="SSF52540">
    <property type="entry name" value="P-loop containing nucleoside triphosphate hydrolases"/>
    <property type="match status" value="1"/>
</dbReference>
<proteinExistence type="predicted"/>
<organism evidence="8 9">
    <name type="scientific">Youngiibacter multivorans</name>
    <dbReference type="NCBI Taxonomy" id="937251"/>
    <lineage>
        <taxon>Bacteria</taxon>
        <taxon>Bacillati</taxon>
        <taxon>Bacillota</taxon>
        <taxon>Clostridia</taxon>
        <taxon>Eubacteriales</taxon>
        <taxon>Clostridiaceae</taxon>
        <taxon>Youngiibacter</taxon>
    </lineage>
</organism>
<dbReference type="InterPro" id="IPR000014">
    <property type="entry name" value="PAS"/>
</dbReference>
<name>A0ABS4G7Z4_9CLOT</name>
<evidence type="ECO:0000313" key="8">
    <source>
        <dbReference type="EMBL" id="MBP1920682.1"/>
    </source>
</evidence>
<dbReference type="InterPro" id="IPR003593">
    <property type="entry name" value="AAA+_ATPase"/>
</dbReference>
<dbReference type="InterPro" id="IPR025944">
    <property type="entry name" value="Sigma_54_int_dom_CS"/>
</dbReference>
<evidence type="ECO:0000256" key="2">
    <source>
        <dbReference type="ARBA" id="ARBA00022840"/>
    </source>
</evidence>
<dbReference type="CDD" id="cd00009">
    <property type="entry name" value="AAA"/>
    <property type="match status" value="1"/>
</dbReference>
<dbReference type="InterPro" id="IPR025662">
    <property type="entry name" value="Sigma_54_int_dom_ATP-bd_1"/>
</dbReference>
<keyword evidence="9" id="KW-1185">Reference proteome</keyword>
<keyword evidence="3" id="KW-0805">Transcription regulation</keyword>
<dbReference type="InterPro" id="IPR013767">
    <property type="entry name" value="PAS_fold"/>
</dbReference>
<dbReference type="Gene3D" id="3.30.450.20">
    <property type="entry name" value="PAS domain"/>
    <property type="match status" value="1"/>
</dbReference>
<dbReference type="PRINTS" id="PR01590">
    <property type="entry name" value="HTHFIS"/>
</dbReference>
<dbReference type="PROSITE" id="PS50045">
    <property type="entry name" value="SIGMA54_INTERACT_4"/>
    <property type="match status" value="1"/>
</dbReference>
<dbReference type="InterPro" id="IPR058031">
    <property type="entry name" value="AAA_lid_NorR"/>
</dbReference>
<dbReference type="InterPro" id="IPR002078">
    <property type="entry name" value="Sigma_54_int"/>
</dbReference>
<feature type="domain" description="Sigma-54 factor interaction" evidence="6">
    <location>
        <begin position="167"/>
        <end position="396"/>
    </location>
</feature>
<keyword evidence="4" id="KW-0238">DNA-binding</keyword>
<dbReference type="Gene3D" id="1.10.10.60">
    <property type="entry name" value="Homeodomain-like"/>
    <property type="match status" value="1"/>
</dbReference>
<dbReference type="Proteomes" id="UP001519271">
    <property type="component" value="Unassembled WGS sequence"/>
</dbReference>
<dbReference type="Pfam" id="PF25601">
    <property type="entry name" value="AAA_lid_14"/>
    <property type="match status" value="1"/>
</dbReference>
<keyword evidence="1" id="KW-0547">Nucleotide-binding</keyword>
<dbReference type="PROSITE" id="PS00675">
    <property type="entry name" value="SIGMA54_INTERACT_1"/>
    <property type="match status" value="1"/>
</dbReference>
<dbReference type="RefSeq" id="WP_209460844.1">
    <property type="nucleotide sequence ID" value="NZ_JAGGKC010000036.1"/>
</dbReference>
<dbReference type="InterPro" id="IPR035965">
    <property type="entry name" value="PAS-like_dom_sf"/>
</dbReference>
<gene>
    <name evidence="8" type="ORF">J2Z34_003197</name>
</gene>
<dbReference type="Gene3D" id="1.10.8.60">
    <property type="match status" value="1"/>
</dbReference>
<keyword evidence="5" id="KW-0804">Transcription</keyword>
<dbReference type="CDD" id="cd00130">
    <property type="entry name" value="PAS"/>
    <property type="match status" value="1"/>
</dbReference>
<sequence length="478" mass="54047">MENNKAIETHSENPTWNNLHDRILIYEKILEISDDGFLIVDRDGTIIEMNKAYLEFLELKKQNVIGRHVTDVILNSKLGEITKSGREDVNVVHKLASGQSPNKDKYVIVTRAPVSDGNKVIAAVGQIKFTRNALDIAAKLKAMDDEVQYYRKELERFVGSKYSFQSMIGESAPFNEAIRIAKKAAKSDMSVLLTGETGTGKEVFANAIHYDSERKNRPIIRINCAAIPAELMESELFGYAEGSFTGAVKGGKKGKFELANGGTVFLDEIGDMPLTMQAKLLRVLQEKELEKVGSSETIPVDVRIISATNQNLEDMVRNGTFREDLYYRLNVIRVEIPPLRVRMDDIELFVEAFLADLNEKYDTDVSISEDALKVLKQYKWPGNIRELKNVIDRSYSLVDDSIITFSQLPKTILVKNRLPVLMKAGKTLPDLVDDFEKEILISYLEKNSYNCVKTAEELGIHRATLYNKIEKLNIKIRD</sequence>
<evidence type="ECO:0000259" key="7">
    <source>
        <dbReference type="PROSITE" id="PS50112"/>
    </source>
</evidence>
<dbReference type="SMART" id="SM00091">
    <property type="entry name" value="PAS"/>
    <property type="match status" value="1"/>
</dbReference>
<dbReference type="Pfam" id="PF00989">
    <property type="entry name" value="PAS"/>
    <property type="match status" value="1"/>
</dbReference>
<comment type="caution">
    <text evidence="8">The sequence shown here is derived from an EMBL/GenBank/DDBJ whole genome shotgun (WGS) entry which is preliminary data.</text>
</comment>
<feature type="domain" description="PAS" evidence="7">
    <location>
        <begin position="26"/>
        <end position="73"/>
    </location>
</feature>
<evidence type="ECO:0000256" key="1">
    <source>
        <dbReference type="ARBA" id="ARBA00022741"/>
    </source>
</evidence>
<dbReference type="PROSITE" id="PS00676">
    <property type="entry name" value="SIGMA54_INTERACT_2"/>
    <property type="match status" value="1"/>
</dbReference>
<dbReference type="InterPro" id="IPR027417">
    <property type="entry name" value="P-loop_NTPase"/>
</dbReference>
<dbReference type="EMBL" id="JAGGKC010000036">
    <property type="protein sequence ID" value="MBP1920682.1"/>
    <property type="molecule type" value="Genomic_DNA"/>
</dbReference>
<dbReference type="PROSITE" id="PS50112">
    <property type="entry name" value="PAS"/>
    <property type="match status" value="1"/>
</dbReference>
<dbReference type="PANTHER" id="PTHR32071">
    <property type="entry name" value="TRANSCRIPTIONAL REGULATORY PROTEIN"/>
    <property type="match status" value="1"/>
</dbReference>
<dbReference type="NCBIfam" id="TIGR00229">
    <property type="entry name" value="sensory_box"/>
    <property type="match status" value="1"/>
</dbReference>
<dbReference type="InterPro" id="IPR002197">
    <property type="entry name" value="HTH_Fis"/>
</dbReference>
<keyword evidence="2" id="KW-0067">ATP-binding</keyword>
<reference evidence="8 9" key="1">
    <citation type="submission" date="2021-03" db="EMBL/GenBank/DDBJ databases">
        <title>Genomic Encyclopedia of Type Strains, Phase IV (KMG-IV): sequencing the most valuable type-strain genomes for metagenomic binning, comparative biology and taxonomic classification.</title>
        <authorList>
            <person name="Goeker M."/>
        </authorList>
    </citation>
    <scope>NUCLEOTIDE SEQUENCE [LARGE SCALE GENOMIC DNA]</scope>
    <source>
        <strain evidence="8 9">DSM 6139</strain>
    </source>
</reference>